<keyword evidence="4" id="KW-1185">Reference proteome</keyword>
<dbReference type="OrthoDB" id="408373at2759"/>
<protein>
    <recommendedName>
        <fullName evidence="2">AB hydrolase-1 domain-containing protein</fullName>
    </recommendedName>
</protein>
<evidence type="ECO:0000256" key="1">
    <source>
        <dbReference type="ARBA" id="ARBA00022801"/>
    </source>
</evidence>
<accession>S8E5K1</accession>
<keyword evidence="1" id="KW-0378">Hydrolase</keyword>
<dbReference type="GO" id="GO:0016020">
    <property type="term" value="C:membrane"/>
    <property type="evidence" value="ECO:0007669"/>
    <property type="project" value="TreeGrafter"/>
</dbReference>
<dbReference type="GO" id="GO:0016787">
    <property type="term" value="F:hydrolase activity"/>
    <property type="evidence" value="ECO:0007669"/>
    <property type="project" value="UniProtKB-KW"/>
</dbReference>
<dbReference type="PANTHER" id="PTHR43798">
    <property type="entry name" value="MONOACYLGLYCEROL LIPASE"/>
    <property type="match status" value="1"/>
</dbReference>
<evidence type="ECO:0000313" key="3">
    <source>
        <dbReference type="EMBL" id="EPS99957.1"/>
    </source>
</evidence>
<dbReference type="eggNOG" id="ENOG502SG5G">
    <property type="taxonomic scope" value="Eukaryota"/>
</dbReference>
<evidence type="ECO:0000259" key="2">
    <source>
        <dbReference type="Pfam" id="PF12697"/>
    </source>
</evidence>
<dbReference type="EMBL" id="KE504152">
    <property type="protein sequence ID" value="EPS99957.1"/>
    <property type="molecule type" value="Genomic_DNA"/>
</dbReference>
<evidence type="ECO:0000313" key="4">
    <source>
        <dbReference type="Proteomes" id="UP000015241"/>
    </source>
</evidence>
<dbReference type="PANTHER" id="PTHR43798:SF31">
    <property type="entry name" value="AB HYDROLASE SUPERFAMILY PROTEIN YCLE"/>
    <property type="match status" value="1"/>
</dbReference>
<reference evidence="3 4" key="1">
    <citation type="journal article" date="2012" name="Science">
        <title>The Paleozoic origin of enzymatic lignin decomposition reconstructed from 31 fungal genomes.</title>
        <authorList>
            <person name="Floudas D."/>
            <person name="Binder M."/>
            <person name="Riley R."/>
            <person name="Barry K."/>
            <person name="Blanchette R.A."/>
            <person name="Henrissat B."/>
            <person name="Martinez A.T."/>
            <person name="Otillar R."/>
            <person name="Spatafora J.W."/>
            <person name="Yadav J.S."/>
            <person name="Aerts A."/>
            <person name="Benoit I."/>
            <person name="Boyd A."/>
            <person name="Carlson A."/>
            <person name="Copeland A."/>
            <person name="Coutinho P.M."/>
            <person name="de Vries R.P."/>
            <person name="Ferreira P."/>
            <person name="Findley K."/>
            <person name="Foster B."/>
            <person name="Gaskell J."/>
            <person name="Glotzer D."/>
            <person name="Gorecki P."/>
            <person name="Heitman J."/>
            <person name="Hesse C."/>
            <person name="Hori C."/>
            <person name="Igarashi K."/>
            <person name="Jurgens J.A."/>
            <person name="Kallen N."/>
            <person name="Kersten P."/>
            <person name="Kohler A."/>
            <person name="Kuees U."/>
            <person name="Kumar T.K.A."/>
            <person name="Kuo A."/>
            <person name="LaButti K."/>
            <person name="Larrondo L.F."/>
            <person name="Lindquist E."/>
            <person name="Ling A."/>
            <person name="Lombard V."/>
            <person name="Lucas S."/>
            <person name="Lundell T."/>
            <person name="Martin R."/>
            <person name="McLaughlin D.J."/>
            <person name="Morgenstern I."/>
            <person name="Morin E."/>
            <person name="Murat C."/>
            <person name="Nagy L.G."/>
            <person name="Nolan M."/>
            <person name="Ohm R.A."/>
            <person name="Patyshakuliyeva A."/>
            <person name="Rokas A."/>
            <person name="Ruiz-Duenas F.J."/>
            <person name="Sabat G."/>
            <person name="Salamov A."/>
            <person name="Samejima M."/>
            <person name="Schmutz J."/>
            <person name="Slot J.C."/>
            <person name="St John F."/>
            <person name="Stenlid J."/>
            <person name="Sun H."/>
            <person name="Sun S."/>
            <person name="Syed K."/>
            <person name="Tsang A."/>
            <person name="Wiebenga A."/>
            <person name="Young D."/>
            <person name="Pisabarro A."/>
            <person name="Eastwood D.C."/>
            <person name="Martin F."/>
            <person name="Cullen D."/>
            <person name="Grigoriev I.V."/>
            <person name="Hibbett D.S."/>
        </authorList>
    </citation>
    <scope>NUCLEOTIDE SEQUENCE</scope>
    <source>
        <strain evidence="4">FP-58527</strain>
    </source>
</reference>
<dbReference type="Gene3D" id="3.40.50.1820">
    <property type="entry name" value="alpha/beta hydrolase"/>
    <property type="match status" value="1"/>
</dbReference>
<proteinExistence type="predicted"/>
<dbReference type="HOGENOM" id="CLU_020336_18_1_1"/>
<dbReference type="InParanoid" id="S8E5K1"/>
<sequence length="289" mass="32529">MSFSPLVRTLQSSDGTLIHAEFVGDSRKPCLVLIHGFTLSCLIWDGLFRETALLDEVCIVRYDLRGHGRSGRPEDPEAYKSSLFADDFASVMREFGIHKSILVGWSYGGTVACDIAAHIGTDVLTGVVYVAGIPHLERPMFPDALTHYTAVRVQAQQHPPDIASFIQAKTEFFRGIWVDSDALDYQFCLTLLAPSYTQTPQVIQNILQRQQDPAKMLEDFRRGKPVLMLYGDGDKLLNCDYTRKLMDPHCTALDVYVVKGGGHAPFYEHKEVFISELLRFVRLTVKKSR</sequence>
<organism evidence="3 4">
    <name type="scientific">Fomitopsis schrenkii</name>
    <name type="common">Brown rot fungus</name>
    <dbReference type="NCBI Taxonomy" id="2126942"/>
    <lineage>
        <taxon>Eukaryota</taxon>
        <taxon>Fungi</taxon>
        <taxon>Dikarya</taxon>
        <taxon>Basidiomycota</taxon>
        <taxon>Agaricomycotina</taxon>
        <taxon>Agaricomycetes</taxon>
        <taxon>Polyporales</taxon>
        <taxon>Fomitopsis</taxon>
    </lineage>
</organism>
<name>S8E5K1_FOMSC</name>
<dbReference type="InterPro" id="IPR050266">
    <property type="entry name" value="AB_hydrolase_sf"/>
</dbReference>
<dbReference type="STRING" id="743788.S8E5K1"/>
<dbReference type="Pfam" id="PF12697">
    <property type="entry name" value="Abhydrolase_6"/>
    <property type="match status" value="1"/>
</dbReference>
<dbReference type="Proteomes" id="UP000015241">
    <property type="component" value="Unassembled WGS sequence"/>
</dbReference>
<dbReference type="AlphaFoldDB" id="S8E5K1"/>
<dbReference type="SUPFAM" id="SSF53474">
    <property type="entry name" value="alpha/beta-Hydrolases"/>
    <property type="match status" value="1"/>
</dbReference>
<gene>
    <name evidence="3" type="ORF">FOMPIDRAFT_1050053</name>
</gene>
<dbReference type="InterPro" id="IPR000073">
    <property type="entry name" value="AB_hydrolase_1"/>
</dbReference>
<dbReference type="InterPro" id="IPR029058">
    <property type="entry name" value="AB_hydrolase_fold"/>
</dbReference>
<feature type="domain" description="AB hydrolase-1" evidence="2">
    <location>
        <begin position="31"/>
        <end position="273"/>
    </location>
</feature>